<dbReference type="InterPro" id="IPR039808">
    <property type="entry name" value="Cadherin"/>
</dbReference>
<evidence type="ECO:0000256" key="5">
    <source>
        <dbReference type="PROSITE-ProRule" id="PRU00043"/>
    </source>
</evidence>
<dbReference type="InterPro" id="IPR015919">
    <property type="entry name" value="Cadherin-like_sf"/>
</dbReference>
<proteinExistence type="predicted"/>
<evidence type="ECO:0000256" key="6">
    <source>
        <dbReference type="SAM" id="MobiDB-lite"/>
    </source>
</evidence>
<dbReference type="Proteomes" id="UP001148018">
    <property type="component" value="Unassembled WGS sequence"/>
</dbReference>
<dbReference type="GO" id="GO:0044331">
    <property type="term" value="P:cell-cell adhesion mediated by cadherin"/>
    <property type="evidence" value="ECO:0007669"/>
    <property type="project" value="TreeGrafter"/>
</dbReference>
<evidence type="ECO:0000259" key="7">
    <source>
        <dbReference type="PROSITE" id="PS50268"/>
    </source>
</evidence>
<dbReference type="AlphaFoldDB" id="A0A9Q0ECM6"/>
<dbReference type="GO" id="GO:0007156">
    <property type="term" value="P:homophilic cell adhesion via plasma membrane adhesion molecules"/>
    <property type="evidence" value="ECO:0007669"/>
    <property type="project" value="InterPro"/>
</dbReference>
<dbReference type="GO" id="GO:0000902">
    <property type="term" value="P:cell morphogenesis"/>
    <property type="evidence" value="ECO:0007669"/>
    <property type="project" value="TreeGrafter"/>
</dbReference>
<keyword evidence="3 5" id="KW-0106">Calcium</keyword>
<dbReference type="PANTHER" id="PTHR24027">
    <property type="entry name" value="CADHERIN-23"/>
    <property type="match status" value="1"/>
</dbReference>
<reference evidence="8" key="1">
    <citation type="submission" date="2022-07" db="EMBL/GenBank/DDBJ databases">
        <title>Chromosome-level genome of Muraenolepis orangiensis.</title>
        <authorList>
            <person name="Kim J."/>
        </authorList>
    </citation>
    <scope>NUCLEOTIDE SEQUENCE</scope>
    <source>
        <strain evidence="8">KU_S4_2022</strain>
        <tissue evidence="8">Muscle</tissue>
    </source>
</reference>
<evidence type="ECO:0000313" key="8">
    <source>
        <dbReference type="EMBL" id="KAJ3602990.1"/>
    </source>
</evidence>
<name>A0A9Q0ECM6_9TELE</name>
<dbReference type="SMART" id="SM00112">
    <property type="entry name" value="CA"/>
    <property type="match status" value="1"/>
</dbReference>
<sequence>MNSDEGTIKYTISGEGAGTIFIIDELTGDIHAMDRLDREEKAFYMLRAQARERLSDDPLEPESELIIKVQDINDSEPKFLEGPYMAPDTVCPSCPLGVVIINIRSTFKPLFYISGRAANKHVDHSFTDLGSIRPDHCVRQRLRRGRAARLPEGPGGHQAGSTGGPRTPMWKTHQSDYSGQHTPMLEYAEVMSMLRS</sequence>
<dbReference type="PROSITE" id="PS50268">
    <property type="entry name" value="CADHERIN_2"/>
    <property type="match status" value="1"/>
</dbReference>
<dbReference type="FunFam" id="2.60.40.60:FF:000009">
    <property type="entry name" value="Cadherin 24"/>
    <property type="match status" value="1"/>
</dbReference>
<dbReference type="EMBL" id="JANIIK010000046">
    <property type="protein sequence ID" value="KAJ3602990.1"/>
    <property type="molecule type" value="Genomic_DNA"/>
</dbReference>
<dbReference type="GO" id="GO:0007043">
    <property type="term" value="P:cell-cell junction assembly"/>
    <property type="evidence" value="ECO:0007669"/>
    <property type="project" value="TreeGrafter"/>
</dbReference>
<dbReference type="OrthoDB" id="6250271at2759"/>
<comment type="caution">
    <text evidence="8">The sequence shown here is derived from an EMBL/GenBank/DDBJ whole genome shotgun (WGS) entry which is preliminary data.</text>
</comment>
<feature type="domain" description="Cadherin" evidence="7">
    <location>
        <begin position="2"/>
        <end position="79"/>
    </location>
</feature>
<dbReference type="Pfam" id="PF00028">
    <property type="entry name" value="Cadherin"/>
    <property type="match status" value="1"/>
</dbReference>
<dbReference type="GO" id="GO:0008013">
    <property type="term" value="F:beta-catenin binding"/>
    <property type="evidence" value="ECO:0007669"/>
    <property type="project" value="TreeGrafter"/>
</dbReference>
<comment type="subcellular location">
    <subcellularLocation>
        <location evidence="1">Membrane</location>
    </subcellularLocation>
</comment>
<keyword evidence="4" id="KW-0472">Membrane</keyword>
<dbReference type="GO" id="GO:0016342">
    <property type="term" value="C:catenin complex"/>
    <property type="evidence" value="ECO:0007669"/>
    <property type="project" value="TreeGrafter"/>
</dbReference>
<gene>
    <name evidence="8" type="ORF">NHX12_030734</name>
</gene>
<dbReference type="PANTHER" id="PTHR24027:SF311">
    <property type="entry name" value="CADHERIN-22"/>
    <property type="match status" value="1"/>
</dbReference>
<dbReference type="CDD" id="cd11304">
    <property type="entry name" value="Cadherin_repeat"/>
    <property type="match status" value="1"/>
</dbReference>
<organism evidence="8 9">
    <name type="scientific">Muraenolepis orangiensis</name>
    <name type="common">Patagonian moray cod</name>
    <dbReference type="NCBI Taxonomy" id="630683"/>
    <lineage>
        <taxon>Eukaryota</taxon>
        <taxon>Metazoa</taxon>
        <taxon>Chordata</taxon>
        <taxon>Craniata</taxon>
        <taxon>Vertebrata</taxon>
        <taxon>Euteleostomi</taxon>
        <taxon>Actinopterygii</taxon>
        <taxon>Neopterygii</taxon>
        <taxon>Teleostei</taxon>
        <taxon>Neoteleostei</taxon>
        <taxon>Acanthomorphata</taxon>
        <taxon>Zeiogadaria</taxon>
        <taxon>Gadariae</taxon>
        <taxon>Gadiformes</taxon>
        <taxon>Muraenolepidoidei</taxon>
        <taxon>Muraenolepididae</taxon>
        <taxon>Muraenolepis</taxon>
    </lineage>
</organism>
<dbReference type="Gene3D" id="2.60.40.60">
    <property type="entry name" value="Cadherins"/>
    <property type="match status" value="1"/>
</dbReference>
<dbReference type="GO" id="GO:0034332">
    <property type="term" value="P:adherens junction organization"/>
    <property type="evidence" value="ECO:0007669"/>
    <property type="project" value="TreeGrafter"/>
</dbReference>
<feature type="compositionally biased region" description="Gly residues" evidence="6">
    <location>
        <begin position="153"/>
        <end position="163"/>
    </location>
</feature>
<dbReference type="GO" id="GO:0016339">
    <property type="term" value="P:calcium-dependent cell-cell adhesion via plasma membrane cell adhesion molecules"/>
    <property type="evidence" value="ECO:0007669"/>
    <property type="project" value="TreeGrafter"/>
</dbReference>
<evidence type="ECO:0000256" key="1">
    <source>
        <dbReference type="ARBA" id="ARBA00004370"/>
    </source>
</evidence>
<dbReference type="SUPFAM" id="SSF49313">
    <property type="entry name" value="Cadherin-like"/>
    <property type="match status" value="1"/>
</dbReference>
<keyword evidence="9" id="KW-1185">Reference proteome</keyword>
<dbReference type="GO" id="GO:0045296">
    <property type="term" value="F:cadherin binding"/>
    <property type="evidence" value="ECO:0007669"/>
    <property type="project" value="TreeGrafter"/>
</dbReference>
<dbReference type="GO" id="GO:0005509">
    <property type="term" value="F:calcium ion binding"/>
    <property type="evidence" value="ECO:0007669"/>
    <property type="project" value="UniProtKB-UniRule"/>
</dbReference>
<dbReference type="GO" id="GO:0005912">
    <property type="term" value="C:adherens junction"/>
    <property type="evidence" value="ECO:0007669"/>
    <property type="project" value="TreeGrafter"/>
</dbReference>
<evidence type="ECO:0000256" key="2">
    <source>
        <dbReference type="ARBA" id="ARBA00022737"/>
    </source>
</evidence>
<keyword evidence="2" id="KW-0677">Repeat</keyword>
<dbReference type="PRINTS" id="PR00205">
    <property type="entry name" value="CADHERIN"/>
</dbReference>
<evidence type="ECO:0000313" key="9">
    <source>
        <dbReference type="Proteomes" id="UP001148018"/>
    </source>
</evidence>
<dbReference type="GO" id="GO:0016477">
    <property type="term" value="P:cell migration"/>
    <property type="evidence" value="ECO:0007669"/>
    <property type="project" value="TreeGrafter"/>
</dbReference>
<evidence type="ECO:0000256" key="4">
    <source>
        <dbReference type="ARBA" id="ARBA00023136"/>
    </source>
</evidence>
<protein>
    <recommendedName>
        <fullName evidence="7">Cadherin domain-containing protein</fullName>
    </recommendedName>
</protein>
<evidence type="ECO:0000256" key="3">
    <source>
        <dbReference type="ARBA" id="ARBA00022837"/>
    </source>
</evidence>
<accession>A0A9Q0ECM6</accession>
<dbReference type="InterPro" id="IPR002126">
    <property type="entry name" value="Cadherin-like_dom"/>
</dbReference>
<feature type="region of interest" description="Disordered" evidence="6">
    <location>
        <begin position="145"/>
        <end position="178"/>
    </location>
</feature>